<evidence type="ECO:0000256" key="5">
    <source>
        <dbReference type="ARBA" id="ARBA00016471"/>
    </source>
</evidence>
<feature type="binding site" evidence="10">
    <location>
        <position position="216"/>
    </location>
    <ligand>
        <name>ATP</name>
        <dbReference type="ChEBI" id="CHEBI:30616"/>
    </ligand>
</feature>
<comment type="pathway">
    <text evidence="2">Carbohydrate degradation; glycolysis; pyruvate from D-glyceraldehyde 3-phosphate: step 2/5.</text>
</comment>
<dbReference type="GO" id="GO:0043531">
    <property type="term" value="F:ADP binding"/>
    <property type="evidence" value="ECO:0007669"/>
    <property type="project" value="TreeGrafter"/>
</dbReference>
<evidence type="ECO:0000256" key="1">
    <source>
        <dbReference type="ARBA" id="ARBA00000642"/>
    </source>
</evidence>
<dbReference type="GO" id="GO:0005524">
    <property type="term" value="F:ATP binding"/>
    <property type="evidence" value="ECO:0007669"/>
    <property type="project" value="UniProtKB-KW"/>
</dbReference>
<accession>A0A1G2IUV3</accession>
<evidence type="ECO:0000256" key="2">
    <source>
        <dbReference type="ARBA" id="ARBA00004838"/>
    </source>
</evidence>
<feature type="binding site" evidence="10">
    <location>
        <position position="293"/>
    </location>
    <ligand>
        <name>ATP</name>
        <dbReference type="ChEBI" id="CHEBI:30616"/>
    </ligand>
</feature>
<dbReference type="STRING" id="1802223.A2358_02725"/>
<name>A0A1G2IUV3_9BACT</name>
<organism evidence="12 13">
    <name type="scientific">Candidatus Staskawiczbacteria bacterium RIFOXYB1_FULL_37_44</name>
    <dbReference type="NCBI Taxonomy" id="1802223"/>
    <lineage>
        <taxon>Bacteria</taxon>
        <taxon>Candidatus Staskawicziibacteriota</taxon>
    </lineage>
</organism>
<dbReference type="Gene3D" id="3.40.50.1260">
    <property type="entry name" value="Phosphoglycerate kinase, N-terminal domain"/>
    <property type="match status" value="3"/>
</dbReference>
<dbReference type="InterPro" id="IPR036043">
    <property type="entry name" value="Phosphoglycerate_kinase_sf"/>
</dbReference>
<dbReference type="AlphaFoldDB" id="A0A1G2IUV3"/>
<dbReference type="InterPro" id="IPR001576">
    <property type="entry name" value="Phosphoglycerate_kinase"/>
</dbReference>
<dbReference type="EC" id="2.7.2.3" evidence="4 11"/>
<dbReference type="SUPFAM" id="SSF53748">
    <property type="entry name" value="Phosphoglycerate kinase"/>
    <property type="match status" value="1"/>
</dbReference>
<dbReference type="FunFam" id="3.40.50.1260:FF:000006">
    <property type="entry name" value="Phosphoglycerate kinase"/>
    <property type="match status" value="1"/>
</dbReference>
<dbReference type="GO" id="GO:0004618">
    <property type="term" value="F:phosphoglycerate kinase activity"/>
    <property type="evidence" value="ECO:0007669"/>
    <property type="project" value="UniProtKB-EC"/>
</dbReference>
<evidence type="ECO:0000313" key="12">
    <source>
        <dbReference type="EMBL" id="OGZ78694.1"/>
    </source>
</evidence>
<dbReference type="InterPro" id="IPR015824">
    <property type="entry name" value="Phosphoglycerate_kinase_N"/>
</dbReference>
<reference evidence="12 13" key="1">
    <citation type="journal article" date="2016" name="Nat. Commun.">
        <title>Thousands of microbial genomes shed light on interconnected biogeochemical processes in an aquifer system.</title>
        <authorList>
            <person name="Anantharaman K."/>
            <person name="Brown C.T."/>
            <person name="Hug L.A."/>
            <person name="Sharon I."/>
            <person name="Castelle C.J."/>
            <person name="Probst A.J."/>
            <person name="Thomas B.C."/>
            <person name="Singh A."/>
            <person name="Wilkins M.J."/>
            <person name="Karaoz U."/>
            <person name="Brodie E.L."/>
            <person name="Williams K.H."/>
            <person name="Hubbard S.S."/>
            <person name="Banfield J.F."/>
        </authorList>
    </citation>
    <scope>NUCLEOTIDE SEQUENCE [LARGE SCALE GENOMIC DNA]</scope>
</reference>
<keyword evidence="9 10" id="KW-0067">ATP-binding</keyword>
<keyword evidence="8 11" id="KW-0418">Kinase</keyword>
<comment type="catalytic activity">
    <reaction evidence="1 11">
        <text>(2R)-3-phosphoglycerate + ATP = (2R)-3-phospho-glyceroyl phosphate + ADP</text>
        <dbReference type="Rhea" id="RHEA:14801"/>
        <dbReference type="ChEBI" id="CHEBI:30616"/>
        <dbReference type="ChEBI" id="CHEBI:57604"/>
        <dbReference type="ChEBI" id="CHEBI:58272"/>
        <dbReference type="ChEBI" id="CHEBI:456216"/>
        <dbReference type="EC" id="2.7.2.3"/>
    </reaction>
</comment>
<evidence type="ECO:0000256" key="4">
    <source>
        <dbReference type="ARBA" id="ARBA00013061"/>
    </source>
</evidence>
<dbReference type="PROSITE" id="PS00111">
    <property type="entry name" value="PGLYCERATE_KINASE"/>
    <property type="match status" value="1"/>
</dbReference>
<proteinExistence type="inferred from homology"/>
<dbReference type="GO" id="GO:0005829">
    <property type="term" value="C:cytosol"/>
    <property type="evidence" value="ECO:0007669"/>
    <property type="project" value="TreeGrafter"/>
</dbReference>
<keyword evidence="6 11" id="KW-0808">Transferase</keyword>
<dbReference type="PANTHER" id="PTHR11406">
    <property type="entry name" value="PHOSPHOGLYCERATE KINASE"/>
    <property type="match status" value="1"/>
</dbReference>
<evidence type="ECO:0000256" key="8">
    <source>
        <dbReference type="ARBA" id="ARBA00022777"/>
    </source>
</evidence>
<dbReference type="PIRSF" id="PIRSF000724">
    <property type="entry name" value="Pgk"/>
    <property type="match status" value="1"/>
</dbReference>
<sequence>MKTLKDFSVADKRVLVRCDFNVPLDEKGNILDDFRIQKTLPTIKYLIEHKAKIILMSHLDPKSTGVADKKYNLNNVAQRLGDLLNMTIEKEDDCTGPDAESESNKLETGKILLLENLRFHKEETLQPGSGQAENDLDFAKKLSYLGDIYVNEAFSVCHRSNASVSLVPQFLPSCAGLLLEKEIEVLEKILGKSLPAGRQAEKPMVAIIGGKKVETKSKFIDKISEVADFVLISGLLAKEVVEKNIKFKYPEKIISPAGQLDSLDINEESVKLFQAKIATAKTILWNGPFGKFEDEKYAKGTLAIAEAIIKSNAFSVVGGGETVEFLQKQSMMDKFSHVSTGGGAMLAYLSGEELPGIEVLK</sequence>
<evidence type="ECO:0000256" key="3">
    <source>
        <dbReference type="ARBA" id="ARBA00008982"/>
    </source>
</evidence>
<evidence type="ECO:0000256" key="7">
    <source>
        <dbReference type="ARBA" id="ARBA00022741"/>
    </source>
</evidence>
<comment type="similarity">
    <text evidence="3 11">Belongs to the phosphoglycerate kinase family.</text>
</comment>
<comment type="caution">
    <text evidence="12">The sequence shown here is derived from an EMBL/GenBank/DDBJ whole genome shotgun (WGS) entry which is preliminary data.</text>
</comment>
<evidence type="ECO:0000313" key="13">
    <source>
        <dbReference type="Proteomes" id="UP000178650"/>
    </source>
</evidence>
<gene>
    <name evidence="12" type="ORF">A2358_02725</name>
</gene>
<evidence type="ECO:0000256" key="11">
    <source>
        <dbReference type="RuleBase" id="RU000532"/>
    </source>
</evidence>
<dbReference type="InterPro" id="IPR015911">
    <property type="entry name" value="Phosphoglycerate_kinase_CS"/>
</dbReference>
<dbReference type="PANTHER" id="PTHR11406:SF23">
    <property type="entry name" value="PHOSPHOGLYCERATE KINASE 1, CHLOROPLASTIC-RELATED"/>
    <property type="match status" value="1"/>
</dbReference>
<dbReference type="GO" id="GO:0006096">
    <property type="term" value="P:glycolytic process"/>
    <property type="evidence" value="ECO:0007669"/>
    <property type="project" value="InterPro"/>
</dbReference>
<dbReference type="GO" id="GO:0006094">
    <property type="term" value="P:gluconeogenesis"/>
    <property type="evidence" value="ECO:0007669"/>
    <property type="project" value="TreeGrafter"/>
</dbReference>
<dbReference type="Pfam" id="PF00162">
    <property type="entry name" value="PGK"/>
    <property type="match status" value="2"/>
</dbReference>
<evidence type="ECO:0000256" key="6">
    <source>
        <dbReference type="ARBA" id="ARBA00022679"/>
    </source>
</evidence>
<protein>
    <recommendedName>
        <fullName evidence="5 11">Phosphoglycerate kinase</fullName>
        <ecNumber evidence="4 11">2.7.2.3</ecNumber>
    </recommendedName>
</protein>
<dbReference type="Proteomes" id="UP000178650">
    <property type="component" value="Unassembled WGS sequence"/>
</dbReference>
<keyword evidence="7" id="KW-0547">Nucleotide-binding</keyword>
<dbReference type="PRINTS" id="PR00477">
    <property type="entry name" value="PHGLYCKINASE"/>
</dbReference>
<dbReference type="EMBL" id="MHPJ01000015">
    <property type="protein sequence ID" value="OGZ78694.1"/>
    <property type="molecule type" value="Genomic_DNA"/>
</dbReference>
<evidence type="ECO:0000256" key="10">
    <source>
        <dbReference type="PIRSR" id="PIRSR000724-2"/>
    </source>
</evidence>
<evidence type="ECO:0000256" key="9">
    <source>
        <dbReference type="ARBA" id="ARBA00022840"/>
    </source>
</evidence>